<gene>
    <name evidence="3" type="ORF">BKA55DRAFT_600381</name>
</gene>
<comment type="caution">
    <text evidence="3">The sequence shown here is derived from an EMBL/GenBank/DDBJ whole genome shotgun (WGS) entry which is preliminary data.</text>
</comment>
<dbReference type="InterPro" id="IPR001138">
    <property type="entry name" value="Zn2Cys6_DnaBD"/>
</dbReference>
<dbReference type="Gene3D" id="4.10.240.10">
    <property type="entry name" value="Zn(2)-C6 fungal-type DNA-binding domain"/>
    <property type="match status" value="1"/>
</dbReference>
<dbReference type="AlphaFoldDB" id="A0A9P9JPS6"/>
<evidence type="ECO:0000256" key="1">
    <source>
        <dbReference type="ARBA" id="ARBA00023242"/>
    </source>
</evidence>
<dbReference type="InterPro" id="IPR036864">
    <property type="entry name" value="Zn2-C6_fun-type_DNA-bd_sf"/>
</dbReference>
<feature type="domain" description="Zn(2)-C6 fungal-type" evidence="2">
    <location>
        <begin position="19"/>
        <end position="49"/>
    </location>
</feature>
<dbReference type="Pfam" id="PF11951">
    <property type="entry name" value="Fungal_trans_2"/>
    <property type="match status" value="1"/>
</dbReference>
<dbReference type="PROSITE" id="PS50048">
    <property type="entry name" value="ZN2_CY6_FUNGAL_2"/>
    <property type="match status" value="1"/>
</dbReference>
<dbReference type="Proteomes" id="UP000720189">
    <property type="component" value="Unassembled WGS sequence"/>
</dbReference>
<evidence type="ECO:0000259" key="2">
    <source>
        <dbReference type="PROSITE" id="PS50048"/>
    </source>
</evidence>
<dbReference type="PANTHER" id="PTHR47784">
    <property type="entry name" value="STEROL UPTAKE CONTROL PROTEIN 2"/>
    <property type="match status" value="1"/>
</dbReference>
<dbReference type="InterPro" id="IPR021858">
    <property type="entry name" value="Fun_TF"/>
</dbReference>
<keyword evidence="4" id="KW-1185">Reference proteome</keyword>
<accession>A0A9P9JPS6</accession>
<dbReference type="PROSITE" id="PS00463">
    <property type="entry name" value="ZN2_CY6_FUNGAL_1"/>
    <property type="match status" value="1"/>
</dbReference>
<dbReference type="RefSeq" id="XP_046040934.1">
    <property type="nucleotide sequence ID" value="XM_046196515.1"/>
</dbReference>
<dbReference type="GO" id="GO:0008270">
    <property type="term" value="F:zinc ion binding"/>
    <property type="evidence" value="ECO:0007669"/>
    <property type="project" value="InterPro"/>
</dbReference>
<proteinExistence type="predicted"/>
<keyword evidence="1" id="KW-0539">Nucleus</keyword>
<name>A0A9P9JPS6_FUSRE</name>
<sequence>MVNGGGAKSRRAHKKAKTGCLDCRRRRVKCSEEKPECCACCRRGVECHLALLACLAILRQSREQSSAIFEIENMALLYHWTVSTSIDIYKNSGLSVACQVTFPQIALKHPFVMQALLGLTALHVAYLDPQERLKYTADAARYHNQGLQGFNEAIHMANDELADALFVWSSLNLFYVFGVSGRLGEGLWDESGWGILAILSPSLSTLRAGLFRELLSVGNFDVMDPDKIMNPDDQRFCQTRDVWKNNPDASIYEKSLWVLRQCRIAWQGAFLFVPFAPEEYFSLLHQRQPPALILYAFYGALLHSLNESWFMEGWGYNIVEAIDDLLGSYWRNWVAWPLEVVGLGNRNI</sequence>
<dbReference type="CDD" id="cd00067">
    <property type="entry name" value="GAL4"/>
    <property type="match status" value="1"/>
</dbReference>
<dbReference type="Pfam" id="PF00172">
    <property type="entry name" value="Zn_clus"/>
    <property type="match status" value="1"/>
</dbReference>
<dbReference type="PANTHER" id="PTHR47784:SF5">
    <property type="entry name" value="STEROL UPTAKE CONTROL PROTEIN 2"/>
    <property type="match status" value="1"/>
</dbReference>
<dbReference type="OrthoDB" id="3546279at2759"/>
<dbReference type="InterPro" id="IPR053157">
    <property type="entry name" value="Sterol_Uptake_Regulator"/>
</dbReference>
<dbReference type="EMBL" id="JAGMUX010000039">
    <property type="protein sequence ID" value="KAH7205162.1"/>
    <property type="molecule type" value="Genomic_DNA"/>
</dbReference>
<evidence type="ECO:0000313" key="3">
    <source>
        <dbReference type="EMBL" id="KAH7205162.1"/>
    </source>
</evidence>
<dbReference type="GeneID" id="70226469"/>
<reference evidence="3" key="1">
    <citation type="journal article" date="2021" name="Nat. Commun.">
        <title>Genetic determinants of endophytism in the Arabidopsis root mycobiome.</title>
        <authorList>
            <person name="Mesny F."/>
            <person name="Miyauchi S."/>
            <person name="Thiergart T."/>
            <person name="Pickel B."/>
            <person name="Atanasova L."/>
            <person name="Karlsson M."/>
            <person name="Huettel B."/>
            <person name="Barry K.W."/>
            <person name="Haridas S."/>
            <person name="Chen C."/>
            <person name="Bauer D."/>
            <person name="Andreopoulos W."/>
            <person name="Pangilinan J."/>
            <person name="LaButti K."/>
            <person name="Riley R."/>
            <person name="Lipzen A."/>
            <person name="Clum A."/>
            <person name="Drula E."/>
            <person name="Henrissat B."/>
            <person name="Kohler A."/>
            <person name="Grigoriev I.V."/>
            <person name="Martin F.M."/>
            <person name="Hacquard S."/>
        </authorList>
    </citation>
    <scope>NUCLEOTIDE SEQUENCE</scope>
    <source>
        <strain evidence="3">MPI-CAGE-AT-0023</strain>
    </source>
</reference>
<organism evidence="3 4">
    <name type="scientific">Fusarium redolens</name>
    <dbReference type="NCBI Taxonomy" id="48865"/>
    <lineage>
        <taxon>Eukaryota</taxon>
        <taxon>Fungi</taxon>
        <taxon>Dikarya</taxon>
        <taxon>Ascomycota</taxon>
        <taxon>Pezizomycotina</taxon>
        <taxon>Sordariomycetes</taxon>
        <taxon>Hypocreomycetidae</taxon>
        <taxon>Hypocreales</taxon>
        <taxon>Nectriaceae</taxon>
        <taxon>Fusarium</taxon>
        <taxon>Fusarium redolens species complex</taxon>
    </lineage>
</organism>
<dbReference type="GO" id="GO:0001228">
    <property type="term" value="F:DNA-binding transcription activator activity, RNA polymerase II-specific"/>
    <property type="evidence" value="ECO:0007669"/>
    <property type="project" value="TreeGrafter"/>
</dbReference>
<dbReference type="SUPFAM" id="SSF57701">
    <property type="entry name" value="Zn2/Cys6 DNA-binding domain"/>
    <property type="match status" value="1"/>
</dbReference>
<protein>
    <recommendedName>
        <fullName evidence="2">Zn(2)-C6 fungal-type domain-containing protein</fullName>
    </recommendedName>
</protein>
<evidence type="ECO:0000313" key="4">
    <source>
        <dbReference type="Proteomes" id="UP000720189"/>
    </source>
</evidence>